<feature type="domain" description="Fibronectin type-III" evidence="4">
    <location>
        <begin position="2"/>
        <end position="102"/>
    </location>
</feature>
<evidence type="ECO:0000256" key="3">
    <source>
        <dbReference type="SAM" id="SignalP"/>
    </source>
</evidence>
<reference evidence="5 6" key="1">
    <citation type="submission" date="2019-06" db="EMBL/GenBank/DDBJ databases">
        <title>A chromosome-scale genome assembly of the European perch, Perca fluviatilis.</title>
        <authorList>
            <person name="Roques C."/>
            <person name="Zahm M."/>
            <person name="Cabau C."/>
            <person name="Klopp C."/>
            <person name="Bouchez O."/>
            <person name="Donnadieu C."/>
            <person name="Kuhl H."/>
            <person name="Gislard M."/>
            <person name="Guendouz S."/>
            <person name="Journot L."/>
            <person name="Haffray P."/>
            <person name="Bestin A."/>
            <person name="Morvezen R."/>
            <person name="Feron R."/>
            <person name="Wen M."/>
            <person name="Jouanno E."/>
            <person name="Herpin A."/>
            <person name="Schartl M."/>
            <person name="Postlethwait J."/>
            <person name="Schaerlinger B."/>
            <person name="Chardard D."/>
            <person name="Lecocq T."/>
            <person name="Poncet C."/>
            <person name="Jaffrelo L."/>
            <person name="Lampietro C."/>
            <person name="Guiguen Y."/>
        </authorList>
    </citation>
    <scope>NUCLEOTIDE SEQUENCE [LARGE SCALE GENOMIC DNA]</scope>
    <source>
        <tissue evidence="5">Blood</tissue>
    </source>
</reference>
<dbReference type="CDD" id="cd00063">
    <property type="entry name" value="FN3"/>
    <property type="match status" value="1"/>
</dbReference>
<keyword evidence="2" id="KW-1133">Transmembrane helix</keyword>
<accession>A0A6A5EZJ3</accession>
<keyword evidence="3" id="KW-0732">Signal</keyword>
<dbReference type="SUPFAM" id="SSF49265">
    <property type="entry name" value="Fibronectin type III"/>
    <property type="match status" value="1"/>
</dbReference>
<keyword evidence="2" id="KW-0472">Membrane</keyword>
<dbReference type="InterPro" id="IPR036116">
    <property type="entry name" value="FN3_sf"/>
</dbReference>
<organism evidence="5 6">
    <name type="scientific">Perca fluviatilis</name>
    <name type="common">European perch</name>
    <dbReference type="NCBI Taxonomy" id="8168"/>
    <lineage>
        <taxon>Eukaryota</taxon>
        <taxon>Metazoa</taxon>
        <taxon>Chordata</taxon>
        <taxon>Craniata</taxon>
        <taxon>Vertebrata</taxon>
        <taxon>Euteleostomi</taxon>
        <taxon>Actinopterygii</taxon>
        <taxon>Neopterygii</taxon>
        <taxon>Teleostei</taxon>
        <taxon>Neoteleostei</taxon>
        <taxon>Acanthomorphata</taxon>
        <taxon>Eupercaria</taxon>
        <taxon>Perciformes</taxon>
        <taxon>Percoidei</taxon>
        <taxon>Percidae</taxon>
        <taxon>Percinae</taxon>
        <taxon>Perca</taxon>
    </lineage>
</organism>
<feature type="signal peptide" evidence="3">
    <location>
        <begin position="1"/>
        <end position="18"/>
    </location>
</feature>
<dbReference type="InterPro" id="IPR050650">
    <property type="entry name" value="Type-II_Cytokine-TF_Rcpt"/>
</dbReference>
<name>A0A6A5EZJ3_PERFL</name>
<feature type="transmembrane region" description="Helical" evidence="2">
    <location>
        <begin position="229"/>
        <end position="253"/>
    </location>
</feature>
<dbReference type="GO" id="GO:0004896">
    <property type="term" value="F:cytokine receptor activity"/>
    <property type="evidence" value="ECO:0007669"/>
    <property type="project" value="TreeGrafter"/>
</dbReference>
<keyword evidence="6" id="KW-1185">Reference proteome</keyword>
<feature type="chain" id="PRO_5025481024" description="Fibronectin type-III domain-containing protein" evidence="3">
    <location>
        <begin position="19"/>
        <end position="394"/>
    </location>
</feature>
<comment type="caution">
    <text evidence="5">The sequence shown here is derived from an EMBL/GenBank/DDBJ whole genome shotgun (WGS) entry which is preliminary data.</text>
</comment>
<gene>
    <name evidence="5" type="ORF">PFLUV_G00002430</name>
</gene>
<dbReference type="Proteomes" id="UP000465112">
    <property type="component" value="Chromosome 1"/>
</dbReference>
<evidence type="ECO:0000256" key="2">
    <source>
        <dbReference type="SAM" id="Phobius"/>
    </source>
</evidence>
<evidence type="ECO:0000256" key="1">
    <source>
        <dbReference type="SAM" id="MobiDB-lite"/>
    </source>
</evidence>
<keyword evidence="2" id="KW-0812">Transmembrane</keyword>
<protein>
    <recommendedName>
        <fullName evidence="4">Fibronectin type-III domain-containing protein</fullName>
    </recommendedName>
</protein>
<dbReference type="OrthoDB" id="9946382at2759"/>
<evidence type="ECO:0000313" key="5">
    <source>
        <dbReference type="EMBL" id="KAF1394571.1"/>
    </source>
</evidence>
<dbReference type="EMBL" id="VHII01000001">
    <property type="protein sequence ID" value="KAF1394571.1"/>
    <property type="molecule type" value="Genomic_DNA"/>
</dbReference>
<feature type="region of interest" description="Disordered" evidence="1">
    <location>
        <begin position="353"/>
        <end position="394"/>
    </location>
</feature>
<evidence type="ECO:0000259" key="4">
    <source>
        <dbReference type="Pfam" id="PF01108"/>
    </source>
</evidence>
<dbReference type="Gene3D" id="2.60.40.10">
    <property type="entry name" value="Immunoglobulins"/>
    <property type="match status" value="1"/>
</dbReference>
<dbReference type="PANTHER" id="PTHR20859:SF87">
    <property type="entry name" value="CYTOKINE RECEPTOR FAMILY MEMBER B13-RELATED"/>
    <property type="match status" value="1"/>
</dbReference>
<dbReference type="InterPro" id="IPR003961">
    <property type="entry name" value="FN3_dom"/>
</dbReference>
<dbReference type="GO" id="GO:0005886">
    <property type="term" value="C:plasma membrane"/>
    <property type="evidence" value="ECO:0007669"/>
    <property type="project" value="TreeGrafter"/>
</dbReference>
<dbReference type="PANTHER" id="PTHR20859">
    <property type="entry name" value="INTERFERON/INTERLEUKIN RECEPTOR"/>
    <property type="match status" value="1"/>
</dbReference>
<evidence type="ECO:0000313" key="6">
    <source>
        <dbReference type="Proteomes" id="UP000465112"/>
    </source>
</evidence>
<sequence length="394" mass="43177">MLLSGVLLLLLSRAAASAIVPPPTNVVLSCLNLDVVVTWEYSEQGPETRFIVHIVGSEGEPYQNETTDHQYDLSDYIWASEGRYMDNYYVTVTAVEGGNQSEPVSSKTFSFNTVKTVKIKCKLDFPPVEVDVDEKDSGAMVSFVNPLHYYDRLKHADKPDATIFKFTVSSGFGDGSCTAEQTNCKHDLSFSEGEKKCVNLTGLLLKGDRAGQVLFRELRDICATPSTELPAIALAIMLFLLFVVISVITFLICKAKAWTMKLPGLPSALEDLEAARNPWDREYDPVSGTDYSPLTVVPVQPCKNLSVSSEDGDSLTEESCCCSSSGGDLAEGYRGDEDFAEDSVKTETLPIDLEGAEEKERSPYDCPHNLPHNLQVDLGDGDMVTGYSEREGQS</sequence>
<dbReference type="InterPro" id="IPR013783">
    <property type="entry name" value="Ig-like_fold"/>
</dbReference>
<dbReference type="AlphaFoldDB" id="A0A6A5EZJ3"/>
<proteinExistence type="predicted"/>
<dbReference type="Pfam" id="PF01108">
    <property type="entry name" value="Tissue_fac"/>
    <property type="match status" value="1"/>
</dbReference>